<feature type="transmembrane region" description="Helical" evidence="5">
    <location>
        <begin position="110"/>
        <end position="130"/>
    </location>
</feature>
<feature type="transmembrane region" description="Helical" evidence="5">
    <location>
        <begin position="259"/>
        <end position="282"/>
    </location>
</feature>
<keyword evidence="8" id="KW-1185">Reference proteome</keyword>
<evidence type="ECO:0000256" key="5">
    <source>
        <dbReference type="SAM" id="Phobius"/>
    </source>
</evidence>
<name>A0A2U1DF50_9LACO</name>
<comment type="caution">
    <text evidence="7">The sequence shown here is derived from an EMBL/GenBank/DDBJ whole genome shotgun (WGS) entry which is preliminary data.</text>
</comment>
<evidence type="ECO:0000256" key="3">
    <source>
        <dbReference type="ARBA" id="ARBA00022989"/>
    </source>
</evidence>
<dbReference type="InterPro" id="IPR051784">
    <property type="entry name" value="Nod_factor_ABC_transporter"/>
</dbReference>
<feature type="transmembrane region" description="Helical" evidence="5">
    <location>
        <begin position="57"/>
        <end position="76"/>
    </location>
</feature>
<dbReference type="PANTHER" id="PTHR43229">
    <property type="entry name" value="NODULATION PROTEIN J"/>
    <property type="match status" value="1"/>
</dbReference>
<dbReference type="Pfam" id="PF01061">
    <property type="entry name" value="ABC2_membrane"/>
    <property type="match status" value="1"/>
</dbReference>
<evidence type="ECO:0000256" key="1">
    <source>
        <dbReference type="ARBA" id="ARBA00004141"/>
    </source>
</evidence>
<dbReference type="RefSeq" id="WP_089937557.1">
    <property type="nucleotide sequence ID" value="NZ_CAKOEX010000001.1"/>
</dbReference>
<evidence type="ECO:0000256" key="2">
    <source>
        <dbReference type="ARBA" id="ARBA00022692"/>
    </source>
</evidence>
<evidence type="ECO:0000256" key="4">
    <source>
        <dbReference type="ARBA" id="ARBA00023136"/>
    </source>
</evidence>
<feature type="transmembrane region" description="Helical" evidence="5">
    <location>
        <begin position="142"/>
        <end position="166"/>
    </location>
</feature>
<feature type="transmembrane region" description="Helical" evidence="5">
    <location>
        <begin position="178"/>
        <end position="196"/>
    </location>
</feature>
<proteinExistence type="predicted"/>
<keyword evidence="3 5" id="KW-1133">Transmembrane helix</keyword>
<dbReference type="Proteomes" id="UP000245433">
    <property type="component" value="Unassembled WGS sequence"/>
</dbReference>
<dbReference type="GO" id="GO:0016020">
    <property type="term" value="C:membrane"/>
    <property type="evidence" value="ECO:0007669"/>
    <property type="project" value="UniProtKB-SubCell"/>
</dbReference>
<gene>
    <name evidence="7" type="ORF">C7384_101213</name>
</gene>
<dbReference type="OrthoDB" id="162334at2"/>
<organism evidence="7 8">
    <name type="scientific">Convivina intestini</name>
    <dbReference type="NCBI Taxonomy" id="1505726"/>
    <lineage>
        <taxon>Bacteria</taxon>
        <taxon>Bacillati</taxon>
        <taxon>Bacillota</taxon>
        <taxon>Bacilli</taxon>
        <taxon>Lactobacillales</taxon>
        <taxon>Lactobacillaceae</taxon>
        <taxon>Convivina</taxon>
    </lineage>
</organism>
<reference evidence="7 8" key="1">
    <citation type="submission" date="2018-04" db="EMBL/GenBank/DDBJ databases">
        <title>Genomic Encyclopedia of Type Strains, Phase IV (KMG-IV): sequencing the most valuable type-strain genomes for metagenomic binning, comparative biology and taxonomic classification.</title>
        <authorList>
            <person name="Goeker M."/>
        </authorList>
    </citation>
    <scope>NUCLEOTIDE SEQUENCE [LARGE SCALE GENOMIC DNA]</scope>
    <source>
        <strain evidence="7 8">DSM 28795</strain>
    </source>
</reference>
<sequence length="290" mass="32578">MLAMINRNLLLYFRDRSGVILSLMGALISFILYIIFLKNNMVDGWSKIKDVKQMLDMWLIGGTLSITGITTTFAGLTQMVKDREQQVYQDILLTDISPIKIQLSYISSSTFIGIIMQGLMLLIMVVYFTLTDTFNFPWQKSFSMAGLIMLSSLLASLMNAILVNFIHNQANLSKVSTLIGTSAGFLVGSYIPIGLLPDFAQTMMKLTPGTYVASLYRQVLMNDTLTEIFSNNINQQNNFSAYMGVQIQWSKLLTFNQTLAVVVMITLMSLLMLTGLTMKFSLKINKRVAR</sequence>
<comment type="subcellular location">
    <subcellularLocation>
        <location evidence="1">Membrane</location>
        <topology evidence="1">Multi-pass membrane protein</topology>
    </subcellularLocation>
</comment>
<keyword evidence="2 5" id="KW-0812">Transmembrane</keyword>
<keyword evidence="4 5" id="KW-0472">Membrane</keyword>
<evidence type="ECO:0000259" key="6">
    <source>
        <dbReference type="Pfam" id="PF01061"/>
    </source>
</evidence>
<dbReference type="GO" id="GO:0140359">
    <property type="term" value="F:ABC-type transporter activity"/>
    <property type="evidence" value="ECO:0007669"/>
    <property type="project" value="InterPro"/>
</dbReference>
<dbReference type="AlphaFoldDB" id="A0A2U1DF50"/>
<dbReference type="EMBL" id="QEKT01000001">
    <property type="protein sequence ID" value="PVY86298.1"/>
    <property type="molecule type" value="Genomic_DNA"/>
</dbReference>
<feature type="transmembrane region" description="Helical" evidence="5">
    <location>
        <begin position="20"/>
        <end position="37"/>
    </location>
</feature>
<accession>A0A2U1DF50</accession>
<dbReference type="InterPro" id="IPR013525">
    <property type="entry name" value="ABC2_TM"/>
</dbReference>
<feature type="domain" description="ABC-2 type transporter transmembrane" evidence="6">
    <location>
        <begin position="2"/>
        <end position="220"/>
    </location>
</feature>
<evidence type="ECO:0000313" key="8">
    <source>
        <dbReference type="Proteomes" id="UP000245433"/>
    </source>
</evidence>
<dbReference type="PANTHER" id="PTHR43229:SF2">
    <property type="entry name" value="NODULATION PROTEIN J"/>
    <property type="match status" value="1"/>
</dbReference>
<protein>
    <submittedName>
        <fullName evidence="7">ABC-2 family transporter</fullName>
    </submittedName>
</protein>
<evidence type="ECO:0000313" key="7">
    <source>
        <dbReference type="EMBL" id="PVY86298.1"/>
    </source>
</evidence>